<dbReference type="EMBL" id="JACHWJ010000004">
    <property type="protein sequence ID" value="MBB2958426.1"/>
    <property type="molecule type" value="Genomic_DNA"/>
</dbReference>
<gene>
    <name evidence="1" type="ORF">FHX72_002572</name>
</gene>
<proteinExistence type="predicted"/>
<dbReference type="Proteomes" id="UP000545286">
    <property type="component" value="Unassembled WGS sequence"/>
</dbReference>
<dbReference type="AlphaFoldDB" id="A0A7W4YGU1"/>
<comment type="caution">
    <text evidence="1">The sequence shown here is derived from an EMBL/GenBank/DDBJ whole genome shotgun (WGS) entry which is preliminary data.</text>
</comment>
<protein>
    <submittedName>
        <fullName evidence="1">Uncharacterized protein</fullName>
    </submittedName>
</protein>
<reference evidence="1 2" key="1">
    <citation type="submission" date="2020-08" db="EMBL/GenBank/DDBJ databases">
        <title>Sequencing the genomes of 1000 actinobacteria strains.</title>
        <authorList>
            <person name="Klenk H.-P."/>
        </authorList>
    </citation>
    <scope>NUCLEOTIDE SEQUENCE [LARGE SCALE GENOMIC DNA]</scope>
    <source>
        <strain evidence="1 2">DSM 20419</strain>
    </source>
</reference>
<evidence type="ECO:0000313" key="2">
    <source>
        <dbReference type="Proteomes" id="UP000545286"/>
    </source>
</evidence>
<dbReference type="RefSeq" id="WP_183625516.1">
    <property type="nucleotide sequence ID" value="NZ_JACHWJ010000004.1"/>
</dbReference>
<accession>A0A7W4YGU1</accession>
<organism evidence="1 2">
    <name type="scientific">Pseudoclavibacter helvolus</name>
    <dbReference type="NCBI Taxonomy" id="255205"/>
    <lineage>
        <taxon>Bacteria</taxon>
        <taxon>Bacillati</taxon>
        <taxon>Actinomycetota</taxon>
        <taxon>Actinomycetes</taxon>
        <taxon>Micrococcales</taxon>
        <taxon>Microbacteriaceae</taxon>
        <taxon>Pseudoclavibacter</taxon>
    </lineage>
</organism>
<sequence length="66" mass="7007">MVAALAQLPGTRMTAVMLARRLIEQTPPGSIIVAAAATDALLARYVRAGFTAGRARRVYRVVPVEA</sequence>
<evidence type="ECO:0000313" key="1">
    <source>
        <dbReference type="EMBL" id="MBB2958426.1"/>
    </source>
</evidence>
<keyword evidence="2" id="KW-1185">Reference proteome</keyword>
<name>A0A7W4YGU1_9MICO</name>